<protein>
    <submittedName>
        <fullName evidence="1">Uncharacterized protein</fullName>
    </submittedName>
</protein>
<evidence type="ECO:0000313" key="1">
    <source>
        <dbReference type="EMBL" id="KAI4871164.1"/>
    </source>
</evidence>
<reference evidence="1 2" key="1">
    <citation type="journal article" date="2022" name="New Phytol.">
        <title>Ecological generalism drives hyperdiversity of secondary metabolite gene clusters in xylarialean endophytes.</title>
        <authorList>
            <person name="Franco M.E.E."/>
            <person name="Wisecaver J.H."/>
            <person name="Arnold A.E."/>
            <person name="Ju Y.M."/>
            <person name="Slot J.C."/>
            <person name="Ahrendt S."/>
            <person name="Moore L.P."/>
            <person name="Eastman K.E."/>
            <person name="Scott K."/>
            <person name="Konkel Z."/>
            <person name="Mondo S.J."/>
            <person name="Kuo A."/>
            <person name="Hayes R.D."/>
            <person name="Haridas S."/>
            <person name="Andreopoulos B."/>
            <person name="Riley R."/>
            <person name="LaButti K."/>
            <person name="Pangilinan J."/>
            <person name="Lipzen A."/>
            <person name="Amirebrahimi M."/>
            <person name="Yan J."/>
            <person name="Adam C."/>
            <person name="Keymanesh K."/>
            <person name="Ng V."/>
            <person name="Louie K."/>
            <person name="Northen T."/>
            <person name="Drula E."/>
            <person name="Henrissat B."/>
            <person name="Hsieh H.M."/>
            <person name="Youens-Clark K."/>
            <person name="Lutzoni F."/>
            <person name="Miadlikowska J."/>
            <person name="Eastwood D.C."/>
            <person name="Hamelin R.C."/>
            <person name="Grigoriev I.V."/>
            <person name="U'Ren J.M."/>
        </authorList>
    </citation>
    <scope>NUCLEOTIDE SEQUENCE [LARGE SCALE GENOMIC DNA]</scope>
    <source>
        <strain evidence="1 2">CBS 119005</strain>
    </source>
</reference>
<proteinExistence type="predicted"/>
<comment type="caution">
    <text evidence="1">The sequence shown here is derived from an EMBL/GenBank/DDBJ whole genome shotgun (WGS) entry which is preliminary data.</text>
</comment>
<dbReference type="EMBL" id="MU393421">
    <property type="protein sequence ID" value="KAI4871164.1"/>
    <property type="molecule type" value="Genomic_DNA"/>
</dbReference>
<accession>A0ACB9ZHC9</accession>
<evidence type="ECO:0000313" key="2">
    <source>
        <dbReference type="Proteomes" id="UP001497700"/>
    </source>
</evidence>
<keyword evidence="2" id="KW-1185">Reference proteome</keyword>
<name>A0ACB9ZHC9_9PEZI</name>
<sequence>MVDTSNRSANTAYPNLSEDGTLSNGPPQSLKRLRACIACRNMKTKCISVPGSNDCEACLRYSRPCQDPGPPKARLKTSQKFTDLEKRIDALTSALDAERRRNQQLPKQVTTETQWSNTPDSIPRDDDVFSPATQQGQELGGIVNEARELAIRSDVVDQGVIDMPTAGLLFDHWKFHMRPFMPVIRFSTNENAHTIRAKRPILFLTIMTIAGTAIKPSIVPHLLTQLNNTLAQDVFIQGAKSLDLLQAMILFSQYYIQPPQVKAFAMPQHAYSAVIMSHDLGLGTANRGDESNNREKKETYRTLLAVYLGASCSATILRRHQPLISTSSHRDYIEALTRDHDGDHGDQWLCSLVSLQELFDDASKTLNTSYGFADESFDDFRIQHLLGIFRQRLNDWKTSRSSEIDQRLKSHAASVADLYIHQVAIRVYNCQMLSWLHDKEQNGPAQPQPVFTPAHTDALCHCLKVSANIMKIYLSLDEATSRSLPNIFLLWNMCAAVCLIKLGYFAENLSSHRTYDSNSSDLPSPSNLLEQMIQKLSSLSQHGYFPQSRPFIVAFKKLKMWFLQKKAICINDNGDCYNGTSGPVHYIIETQTPPASPSATEREAYVHKPCPAIVGDGDRSRNPIEPPYERDVAATPGIQSTGQRSLDWDPNPYTSEQSRSQAHDMTLTNNAFDLTLDTNYSTTNLDDFQFDFNDMLDIDNFMRQTNDDGLWSLL</sequence>
<dbReference type="Proteomes" id="UP001497700">
    <property type="component" value="Unassembled WGS sequence"/>
</dbReference>
<organism evidence="1 2">
    <name type="scientific">Hypoxylon rubiginosum</name>
    <dbReference type="NCBI Taxonomy" id="110542"/>
    <lineage>
        <taxon>Eukaryota</taxon>
        <taxon>Fungi</taxon>
        <taxon>Dikarya</taxon>
        <taxon>Ascomycota</taxon>
        <taxon>Pezizomycotina</taxon>
        <taxon>Sordariomycetes</taxon>
        <taxon>Xylariomycetidae</taxon>
        <taxon>Xylariales</taxon>
        <taxon>Hypoxylaceae</taxon>
        <taxon>Hypoxylon</taxon>
    </lineage>
</organism>
<gene>
    <name evidence="1" type="ORF">F4820DRAFT_7808</name>
</gene>